<dbReference type="HOGENOM" id="CLU_1765628_0_0_0"/>
<organism evidence="1 2">
    <name type="scientific">Koribacter versatilis (strain Ellin345)</name>
    <dbReference type="NCBI Taxonomy" id="204669"/>
    <lineage>
        <taxon>Bacteria</taxon>
        <taxon>Pseudomonadati</taxon>
        <taxon>Acidobacteriota</taxon>
        <taxon>Terriglobia</taxon>
        <taxon>Terriglobales</taxon>
        <taxon>Candidatus Korobacteraceae</taxon>
        <taxon>Candidatus Korobacter</taxon>
    </lineage>
</organism>
<keyword evidence="2" id="KW-1185">Reference proteome</keyword>
<reference evidence="1 2" key="1">
    <citation type="journal article" date="2009" name="Appl. Environ. Microbiol.">
        <title>Three genomes from the phylum Acidobacteria provide insight into the lifestyles of these microorganisms in soils.</title>
        <authorList>
            <person name="Ward N.L."/>
            <person name="Challacombe J.F."/>
            <person name="Janssen P.H."/>
            <person name="Henrissat B."/>
            <person name="Coutinho P.M."/>
            <person name="Wu M."/>
            <person name="Xie G."/>
            <person name="Haft D.H."/>
            <person name="Sait M."/>
            <person name="Badger J."/>
            <person name="Barabote R.D."/>
            <person name="Bradley B."/>
            <person name="Brettin T.S."/>
            <person name="Brinkac L.M."/>
            <person name="Bruce D."/>
            <person name="Creasy T."/>
            <person name="Daugherty S.C."/>
            <person name="Davidsen T.M."/>
            <person name="DeBoy R.T."/>
            <person name="Detter J.C."/>
            <person name="Dodson R.J."/>
            <person name="Durkin A.S."/>
            <person name="Ganapathy A."/>
            <person name="Gwinn-Giglio M."/>
            <person name="Han C.S."/>
            <person name="Khouri H."/>
            <person name="Kiss H."/>
            <person name="Kothari S.P."/>
            <person name="Madupu R."/>
            <person name="Nelson K.E."/>
            <person name="Nelson W.C."/>
            <person name="Paulsen I."/>
            <person name="Penn K."/>
            <person name="Ren Q."/>
            <person name="Rosovitz M.J."/>
            <person name="Selengut J.D."/>
            <person name="Shrivastava S."/>
            <person name="Sullivan S.A."/>
            <person name="Tapia R."/>
            <person name="Thompson L.S."/>
            <person name="Watkins K.L."/>
            <person name="Yang Q."/>
            <person name="Yu C."/>
            <person name="Zafar N."/>
            <person name="Zhou L."/>
            <person name="Kuske C.R."/>
        </authorList>
    </citation>
    <scope>NUCLEOTIDE SEQUENCE [LARGE SCALE GENOMIC DNA]</scope>
    <source>
        <strain evidence="1 2">Ellin345</strain>
    </source>
</reference>
<dbReference type="Proteomes" id="UP000002432">
    <property type="component" value="Chromosome"/>
</dbReference>
<dbReference type="EnsemblBacteria" id="ABF42415">
    <property type="protein sequence ID" value="ABF42415"/>
    <property type="gene ID" value="Acid345_3414"/>
</dbReference>
<evidence type="ECO:0000313" key="1">
    <source>
        <dbReference type="EMBL" id="ABF42415.1"/>
    </source>
</evidence>
<proteinExistence type="predicted"/>
<dbReference type="EMBL" id="CP000360">
    <property type="protein sequence ID" value="ABF42415.1"/>
    <property type="molecule type" value="Genomic_DNA"/>
</dbReference>
<sequence length="147" mass="15416">MTGVRNGVEKLAVRGVGLVQNIAPVASGDLANHVSWKMEGGAERMISALVFAGPPADIYAPAVEEGARPHFPPPGALLLWVKRRFNPSSEKEALSIAFAVAKNIAKRGTAGHHMFNRAGEELESVAQAIVELELAEALMASGHGGKA</sequence>
<dbReference type="STRING" id="204669.Acid345_3414"/>
<dbReference type="KEGG" id="aba:Acid345_3414"/>
<dbReference type="AlphaFoldDB" id="Q1IL35"/>
<name>Q1IL35_KORVE</name>
<protein>
    <submittedName>
        <fullName evidence="1">Uncharacterized protein</fullName>
    </submittedName>
</protein>
<gene>
    <name evidence="1" type="ordered locus">Acid345_3414</name>
</gene>
<accession>Q1IL35</accession>
<evidence type="ECO:0000313" key="2">
    <source>
        <dbReference type="Proteomes" id="UP000002432"/>
    </source>
</evidence>